<organism evidence="7 8">
    <name type="scientific">Nonomuraea muscovyensis</name>
    <dbReference type="NCBI Taxonomy" id="1124761"/>
    <lineage>
        <taxon>Bacteria</taxon>
        <taxon>Bacillati</taxon>
        <taxon>Actinomycetota</taxon>
        <taxon>Actinomycetes</taxon>
        <taxon>Streptosporangiales</taxon>
        <taxon>Streptosporangiaceae</taxon>
        <taxon>Nonomuraea</taxon>
    </lineage>
</organism>
<keyword evidence="2 5" id="KW-0812">Transmembrane</keyword>
<evidence type="ECO:0000313" key="8">
    <source>
        <dbReference type="Proteomes" id="UP000583800"/>
    </source>
</evidence>
<proteinExistence type="predicted"/>
<feature type="transmembrane region" description="Helical" evidence="5">
    <location>
        <begin position="60"/>
        <end position="83"/>
    </location>
</feature>
<evidence type="ECO:0000256" key="2">
    <source>
        <dbReference type="ARBA" id="ARBA00022692"/>
    </source>
</evidence>
<dbReference type="GO" id="GO:0016020">
    <property type="term" value="C:membrane"/>
    <property type="evidence" value="ECO:0007669"/>
    <property type="project" value="UniProtKB-SubCell"/>
</dbReference>
<name>A0A7X0CA05_9ACTN</name>
<feature type="transmembrane region" description="Helical" evidence="5">
    <location>
        <begin position="32"/>
        <end position="54"/>
    </location>
</feature>
<feature type="transmembrane region" description="Helical" evidence="5">
    <location>
        <begin position="123"/>
        <end position="142"/>
    </location>
</feature>
<dbReference type="AlphaFoldDB" id="A0A7X0CA05"/>
<evidence type="ECO:0000259" key="6">
    <source>
        <dbReference type="Pfam" id="PF04138"/>
    </source>
</evidence>
<reference evidence="7 8" key="1">
    <citation type="submission" date="2020-08" db="EMBL/GenBank/DDBJ databases">
        <title>Sequencing the genomes of 1000 actinobacteria strains.</title>
        <authorList>
            <person name="Klenk H.-P."/>
        </authorList>
    </citation>
    <scope>NUCLEOTIDE SEQUENCE [LARGE SCALE GENOMIC DNA]</scope>
    <source>
        <strain evidence="7 8">DSM 45913</strain>
    </source>
</reference>
<evidence type="ECO:0000256" key="5">
    <source>
        <dbReference type="SAM" id="Phobius"/>
    </source>
</evidence>
<keyword evidence="8" id="KW-1185">Reference proteome</keyword>
<evidence type="ECO:0000313" key="7">
    <source>
        <dbReference type="EMBL" id="MBB6351312.1"/>
    </source>
</evidence>
<feature type="domain" description="GtrA/DPMS transmembrane" evidence="6">
    <location>
        <begin position="32"/>
        <end position="148"/>
    </location>
</feature>
<comment type="subcellular location">
    <subcellularLocation>
        <location evidence="1">Membrane</location>
        <topology evidence="1">Multi-pass membrane protein</topology>
    </subcellularLocation>
</comment>
<evidence type="ECO:0000256" key="4">
    <source>
        <dbReference type="ARBA" id="ARBA00023136"/>
    </source>
</evidence>
<dbReference type="InterPro" id="IPR007267">
    <property type="entry name" value="GtrA_DPMS_TM"/>
</dbReference>
<feature type="transmembrane region" description="Helical" evidence="5">
    <location>
        <begin position="95"/>
        <end position="117"/>
    </location>
</feature>
<dbReference type="RefSeq" id="WP_185089087.1">
    <property type="nucleotide sequence ID" value="NZ_JACHJB010000004.1"/>
</dbReference>
<dbReference type="GO" id="GO:0000271">
    <property type="term" value="P:polysaccharide biosynthetic process"/>
    <property type="evidence" value="ECO:0007669"/>
    <property type="project" value="InterPro"/>
</dbReference>
<dbReference type="Proteomes" id="UP000583800">
    <property type="component" value="Unassembled WGS sequence"/>
</dbReference>
<dbReference type="EMBL" id="JACHJB010000004">
    <property type="protein sequence ID" value="MBB6351312.1"/>
    <property type="molecule type" value="Genomic_DNA"/>
</dbReference>
<comment type="caution">
    <text evidence="7">The sequence shown here is derived from an EMBL/GenBank/DDBJ whole genome shotgun (WGS) entry which is preliminary data.</text>
</comment>
<sequence length="154" mass="16942">MVDLKSRTKRGEETSFGWRALIAALGAHRITYLLAGAMTAVVYYVLLGLALLAAEHSAPYLVLVVASHFVTVVLVYPVYRIVVFRVSGESWLSGYLRFYAVGLSFLGASLVGLPILVEIAGMPLMLAQGVIILASPSLSYLIHRTWTFRDRRNV</sequence>
<gene>
    <name evidence="7" type="ORF">FHU36_007895</name>
</gene>
<dbReference type="Pfam" id="PF04138">
    <property type="entry name" value="GtrA_DPMS_TM"/>
    <property type="match status" value="1"/>
</dbReference>
<evidence type="ECO:0000256" key="3">
    <source>
        <dbReference type="ARBA" id="ARBA00022989"/>
    </source>
</evidence>
<protein>
    <submittedName>
        <fullName evidence="7">Putative flippase GtrA</fullName>
    </submittedName>
</protein>
<keyword evidence="3 5" id="KW-1133">Transmembrane helix</keyword>
<keyword evidence="4 5" id="KW-0472">Membrane</keyword>
<accession>A0A7X0CA05</accession>
<evidence type="ECO:0000256" key="1">
    <source>
        <dbReference type="ARBA" id="ARBA00004141"/>
    </source>
</evidence>